<dbReference type="Pfam" id="PF19572">
    <property type="entry name" value="PorV"/>
    <property type="match status" value="1"/>
</dbReference>
<dbReference type="NCBIfam" id="NF033709">
    <property type="entry name" value="PorV_fam"/>
    <property type="match status" value="1"/>
</dbReference>
<dbReference type="AlphaFoldDB" id="A0A644YCG3"/>
<organism evidence="2">
    <name type="scientific">bioreactor metagenome</name>
    <dbReference type="NCBI Taxonomy" id="1076179"/>
    <lineage>
        <taxon>unclassified sequences</taxon>
        <taxon>metagenomes</taxon>
        <taxon>ecological metagenomes</taxon>
    </lineage>
</organism>
<dbReference type="InterPro" id="IPR045741">
    <property type="entry name" value="PorV"/>
</dbReference>
<evidence type="ECO:0000259" key="1">
    <source>
        <dbReference type="Pfam" id="PF19572"/>
    </source>
</evidence>
<sequence>MQSKSSSFTTVCLLSIFILFGGMSFAQQYNPIPVAVPSLQIAPVARGGGMGDIGVASMPDVYSQYWNAAKYPFVTSNGGFSISYTPWLSKLVNDIDLVYVCGFWKFGNEGLNALSASLRYFSLGNVDIFDQNTDYAMAVSPNEFAFDVAYSRKLSETFSGAVTLRYIRADYSTGSDEIMPGNAFSADISGYNESYLNLGRSEALLGLGFNISNIGTKISYDGGNTSMFLPTNLRLGASLGLPVDDKNTFSFSFDVNKLLVPTPQPPVEGETEEERAKRIKKYSDISPIGGIFSSFGDAPGGFKEEMQEVMWSLGVEYFYNNRFSLRTGYYHENEYKGNRRYIAFGAGFKMSTFQIDAAYLVSTAQSNPLDQTLRLSLGFDIDGIRQLLR</sequence>
<feature type="domain" description="Type IX secretion system protein PorV" evidence="1">
    <location>
        <begin position="27"/>
        <end position="264"/>
    </location>
</feature>
<evidence type="ECO:0000313" key="2">
    <source>
        <dbReference type="EMBL" id="MPM25638.1"/>
    </source>
</evidence>
<reference evidence="2" key="1">
    <citation type="submission" date="2019-08" db="EMBL/GenBank/DDBJ databases">
        <authorList>
            <person name="Kucharzyk K."/>
            <person name="Murdoch R.W."/>
            <person name="Higgins S."/>
            <person name="Loffler F."/>
        </authorList>
    </citation>
    <scope>NUCLEOTIDE SEQUENCE</scope>
</reference>
<comment type="caution">
    <text evidence="2">The sequence shown here is derived from an EMBL/GenBank/DDBJ whole genome shotgun (WGS) entry which is preliminary data.</text>
</comment>
<dbReference type="InterPro" id="IPR047799">
    <property type="entry name" value="T9SS_OM_PorV"/>
</dbReference>
<accession>A0A644YCG3</accession>
<dbReference type="Gene3D" id="2.40.160.60">
    <property type="entry name" value="Outer membrane protein transport protein (OMPP1/FadL/TodX)"/>
    <property type="match status" value="1"/>
</dbReference>
<dbReference type="NCBIfam" id="NF033710">
    <property type="entry name" value="T9SS_OM_PorV"/>
    <property type="match status" value="1"/>
</dbReference>
<name>A0A644YCG3_9ZZZZ</name>
<protein>
    <recommendedName>
        <fullName evidence="1">Type IX secretion system protein PorV domain-containing protein</fullName>
    </recommendedName>
</protein>
<dbReference type="EMBL" id="VSSQ01004544">
    <property type="protein sequence ID" value="MPM25638.1"/>
    <property type="molecule type" value="Genomic_DNA"/>
</dbReference>
<gene>
    <name evidence="2" type="ORF">SDC9_72135</name>
</gene>
<proteinExistence type="predicted"/>